<evidence type="ECO:0000313" key="3">
    <source>
        <dbReference type="EMBL" id="GGG11719.1"/>
    </source>
</evidence>
<keyword evidence="1" id="KW-0472">Membrane</keyword>
<protein>
    <recommendedName>
        <fullName evidence="2">SGNH hydrolase-type esterase domain-containing protein</fullName>
    </recommendedName>
</protein>
<dbReference type="InterPro" id="IPR036514">
    <property type="entry name" value="SGNH_hydro_sf"/>
</dbReference>
<dbReference type="InterPro" id="IPR013830">
    <property type="entry name" value="SGNH_hydro"/>
</dbReference>
<evidence type="ECO:0000256" key="1">
    <source>
        <dbReference type="SAM" id="Phobius"/>
    </source>
</evidence>
<evidence type="ECO:0000313" key="4">
    <source>
        <dbReference type="Proteomes" id="UP000608420"/>
    </source>
</evidence>
<dbReference type="EMBL" id="BMIW01000032">
    <property type="protein sequence ID" value="GGG11719.1"/>
    <property type="molecule type" value="Genomic_DNA"/>
</dbReference>
<feature type="transmembrane region" description="Helical" evidence="1">
    <location>
        <begin position="12"/>
        <end position="31"/>
    </location>
</feature>
<organism evidence="3 4">
    <name type="scientific">Paenibacillus aceti</name>
    <dbReference type="NCBI Taxonomy" id="1820010"/>
    <lineage>
        <taxon>Bacteria</taxon>
        <taxon>Bacillati</taxon>
        <taxon>Bacillota</taxon>
        <taxon>Bacilli</taxon>
        <taxon>Bacillales</taxon>
        <taxon>Paenibacillaceae</taxon>
        <taxon>Paenibacillus</taxon>
    </lineage>
</organism>
<dbReference type="Proteomes" id="UP000608420">
    <property type="component" value="Unassembled WGS sequence"/>
</dbReference>
<dbReference type="PANTHER" id="PTHR30383">
    <property type="entry name" value="THIOESTERASE 1/PROTEASE 1/LYSOPHOSPHOLIPASE L1"/>
    <property type="match status" value="1"/>
</dbReference>
<keyword evidence="1" id="KW-0812">Transmembrane</keyword>
<evidence type="ECO:0000259" key="2">
    <source>
        <dbReference type="Pfam" id="PF13472"/>
    </source>
</evidence>
<dbReference type="InterPro" id="IPR051532">
    <property type="entry name" value="Ester_Hydrolysis_Enzymes"/>
</dbReference>
<gene>
    <name evidence="3" type="ORF">GCM10010913_36900</name>
</gene>
<keyword evidence="1" id="KW-1133">Transmembrane helix</keyword>
<dbReference type="Pfam" id="PF13472">
    <property type="entry name" value="Lipase_GDSL_2"/>
    <property type="match status" value="1"/>
</dbReference>
<dbReference type="RefSeq" id="WP_120462208.1">
    <property type="nucleotide sequence ID" value="NZ_BMIW01000032.1"/>
</dbReference>
<sequence length="268" mass="28945">MNKSSRIWRITGLLSAVSTLLLILGFLYAVYDMTVPANQASKAKPETGVQMSVAAAAPYDLTAIGDSLAKGTGDDTGKGFARRTVELLTKKDKESQLINNLGINGLTTKALLPMLDESGVQYGLKQAGIIILSIGGNDLFAGAHGYKNSGELPSAAEMDAAVAASGENFKQIVKKLREINPDAQLVYVGLYNPFADLKDMREAGDRAVAHWNTNVLDTMNQYQGTIVVPTYDLFTNNLDRYLSGDHFHPNGEGYQMIAERIVQSIALN</sequence>
<keyword evidence="4" id="KW-1185">Reference proteome</keyword>
<reference evidence="4" key="1">
    <citation type="journal article" date="2019" name="Int. J. Syst. Evol. Microbiol.">
        <title>The Global Catalogue of Microorganisms (GCM) 10K type strain sequencing project: providing services to taxonomists for standard genome sequencing and annotation.</title>
        <authorList>
            <consortium name="The Broad Institute Genomics Platform"/>
            <consortium name="The Broad Institute Genome Sequencing Center for Infectious Disease"/>
            <person name="Wu L."/>
            <person name="Ma J."/>
        </authorList>
    </citation>
    <scope>NUCLEOTIDE SEQUENCE [LARGE SCALE GENOMIC DNA]</scope>
    <source>
        <strain evidence="4">CGMCC 1.15420</strain>
    </source>
</reference>
<dbReference type="SUPFAM" id="SSF52266">
    <property type="entry name" value="SGNH hydrolase"/>
    <property type="match status" value="1"/>
</dbReference>
<dbReference type="PANTHER" id="PTHR30383:SF27">
    <property type="entry name" value="SPORE GERMINATION LIPASE LIPC"/>
    <property type="match status" value="1"/>
</dbReference>
<accession>A0ABQ1W2Q2</accession>
<proteinExistence type="predicted"/>
<name>A0ABQ1W2Q2_9BACL</name>
<dbReference type="Gene3D" id="3.40.50.1110">
    <property type="entry name" value="SGNH hydrolase"/>
    <property type="match status" value="1"/>
</dbReference>
<comment type="caution">
    <text evidence="3">The sequence shown here is derived from an EMBL/GenBank/DDBJ whole genome shotgun (WGS) entry which is preliminary data.</text>
</comment>
<feature type="domain" description="SGNH hydrolase-type esterase" evidence="2">
    <location>
        <begin position="63"/>
        <end position="255"/>
    </location>
</feature>